<dbReference type="AlphaFoldDB" id="A0A7S4APU8"/>
<sequence>MMEGRSKEETSCPRYLSLRVHSSILLSTEAAEATISSQRENDVLLLPNDIVLGTTAELGANNTTKFEGKKNTLHDGPVCTREKQPGINHVFVMTEKRSEERTNNYNSSSNRFDYVTPINSPQRIVVQPPADKIKDLGRRARARTEQERQNRKGIKVIDDSTLVTEQIQRQGKKLGSLSKSIAKVSSYNTNSGKKRQRQQKQHNSQAQQQLHAAKISRKMAQLLWTPDLSQIHIPSEKDQSMYVQLHGLPFGSTFEIVRKFFTGLVPERIMLLQSNETYIWGLDVSYDTLPSYNLQDVVYTNNDVRVLVKFNSVSAARLAVDRSGETIFSKHLTTSVGSRQNYHGILGDLPDEFLIGVTHISKQMSSCLSKLSIDAIPGVPFHDCLFKVESKLNPMVRGILWSSTRRACHVSVDVEIKRCRILMEEDVREEGNTSNETNLLSFAGYQKHAKHHNRLLQIQEDLMGYFPIYNSEEATISMDPIVRLTAHACTVLEDEMDRIDIILYQYRALRIL</sequence>
<organism evidence="2">
    <name type="scientific">Pseudo-nitzschia australis</name>
    <dbReference type="NCBI Taxonomy" id="44445"/>
    <lineage>
        <taxon>Eukaryota</taxon>
        <taxon>Sar</taxon>
        <taxon>Stramenopiles</taxon>
        <taxon>Ochrophyta</taxon>
        <taxon>Bacillariophyta</taxon>
        <taxon>Bacillariophyceae</taxon>
        <taxon>Bacillariophycidae</taxon>
        <taxon>Bacillariales</taxon>
        <taxon>Bacillariaceae</taxon>
        <taxon>Pseudo-nitzschia</taxon>
    </lineage>
</organism>
<feature type="region of interest" description="Disordered" evidence="1">
    <location>
        <begin position="186"/>
        <end position="209"/>
    </location>
</feature>
<name>A0A7S4APU8_9STRA</name>
<accession>A0A7S4APU8</accession>
<gene>
    <name evidence="2" type="ORF">PAUS00366_LOCUS15708</name>
</gene>
<evidence type="ECO:0000256" key="1">
    <source>
        <dbReference type="SAM" id="MobiDB-lite"/>
    </source>
</evidence>
<proteinExistence type="predicted"/>
<evidence type="ECO:0000313" key="2">
    <source>
        <dbReference type="EMBL" id="CAE0722952.1"/>
    </source>
</evidence>
<protein>
    <submittedName>
        <fullName evidence="2">Uncharacterized protein</fullName>
    </submittedName>
</protein>
<dbReference type="EMBL" id="HBIX01022547">
    <property type="protein sequence ID" value="CAE0722952.1"/>
    <property type="molecule type" value="Transcribed_RNA"/>
</dbReference>
<reference evidence="2" key="1">
    <citation type="submission" date="2021-01" db="EMBL/GenBank/DDBJ databases">
        <authorList>
            <person name="Corre E."/>
            <person name="Pelletier E."/>
            <person name="Niang G."/>
            <person name="Scheremetjew M."/>
            <person name="Finn R."/>
            <person name="Kale V."/>
            <person name="Holt S."/>
            <person name="Cochrane G."/>
            <person name="Meng A."/>
            <person name="Brown T."/>
            <person name="Cohen L."/>
        </authorList>
    </citation>
    <scope>NUCLEOTIDE SEQUENCE</scope>
    <source>
        <strain evidence="2">10249 10 AB</strain>
    </source>
</reference>